<dbReference type="InterPro" id="IPR035093">
    <property type="entry name" value="RelE/ParE_toxin_dom_sf"/>
</dbReference>
<dbReference type="EMBL" id="CP001110">
    <property type="protein sequence ID" value="ACF42976.1"/>
    <property type="molecule type" value="Genomic_DNA"/>
</dbReference>
<organism evidence="2 3">
    <name type="scientific">Pelodictyon phaeoclathratiforme (strain DSM 5477 / BU-1)</name>
    <dbReference type="NCBI Taxonomy" id="324925"/>
    <lineage>
        <taxon>Bacteria</taxon>
        <taxon>Pseudomonadati</taxon>
        <taxon>Chlorobiota</taxon>
        <taxon>Chlorobiia</taxon>
        <taxon>Chlorobiales</taxon>
        <taxon>Chlorobiaceae</taxon>
        <taxon>Chlorobium/Pelodictyon group</taxon>
        <taxon>Pelodictyon</taxon>
    </lineage>
</organism>
<evidence type="ECO:0000313" key="3">
    <source>
        <dbReference type="Proteomes" id="UP000002724"/>
    </source>
</evidence>
<dbReference type="Gene3D" id="3.30.2310.20">
    <property type="entry name" value="RelE-like"/>
    <property type="match status" value="1"/>
</dbReference>
<dbReference type="RefSeq" id="WP_012507471.1">
    <property type="nucleotide sequence ID" value="NC_011060.1"/>
</dbReference>
<keyword evidence="1" id="KW-1277">Toxin-antitoxin system</keyword>
<dbReference type="KEGG" id="pph:Ppha_0681"/>
<reference evidence="2 3" key="1">
    <citation type="submission" date="2008-06" db="EMBL/GenBank/DDBJ databases">
        <title>Complete sequence of Pelodictyon phaeoclathratiforme BU-1.</title>
        <authorList>
            <consortium name="US DOE Joint Genome Institute"/>
            <person name="Lucas S."/>
            <person name="Copeland A."/>
            <person name="Lapidus A."/>
            <person name="Glavina del Rio T."/>
            <person name="Dalin E."/>
            <person name="Tice H."/>
            <person name="Bruce D."/>
            <person name="Goodwin L."/>
            <person name="Pitluck S."/>
            <person name="Schmutz J."/>
            <person name="Larimer F."/>
            <person name="Land M."/>
            <person name="Hauser L."/>
            <person name="Kyrpides N."/>
            <person name="Mikhailova N."/>
            <person name="Liu Z."/>
            <person name="Li T."/>
            <person name="Zhao F."/>
            <person name="Overmann J."/>
            <person name="Bryant D.A."/>
            <person name="Richardson P."/>
        </authorList>
    </citation>
    <scope>NUCLEOTIDE SEQUENCE [LARGE SCALE GENOMIC DNA]</scope>
    <source>
        <strain evidence="3">DSM 5477 / BU-1</strain>
    </source>
</reference>
<dbReference type="STRING" id="324925.Ppha_0681"/>
<evidence type="ECO:0000313" key="2">
    <source>
        <dbReference type="EMBL" id="ACF42976.1"/>
    </source>
</evidence>
<evidence type="ECO:0000256" key="1">
    <source>
        <dbReference type="ARBA" id="ARBA00022649"/>
    </source>
</evidence>
<keyword evidence="3" id="KW-1185">Reference proteome</keyword>
<dbReference type="AlphaFoldDB" id="B4SDY5"/>
<name>B4SDY5_PELPB</name>
<sequence>MAHSVFIPDCAKDDYREIRKYVNRKFGKAVRDSSDQQYKEILKDIGEFPYAGFVPEEAVKLGLQGIRERLVGQTRVIYEIGVRDVYVHMFVSTRRDFMTMLTDRLLKD</sequence>
<evidence type="ECO:0008006" key="4">
    <source>
        <dbReference type="Google" id="ProtNLM"/>
    </source>
</evidence>
<dbReference type="HOGENOM" id="CLU_147162_4_0_10"/>
<gene>
    <name evidence="2" type="ordered locus">Ppha_0681</name>
</gene>
<dbReference type="InterPro" id="IPR007712">
    <property type="entry name" value="RelE/ParE_toxin"/>
</dbReference>
<protein>
    <recommendedName>
        <fullName evidence="4">Plasmid stabilization system</fullName>
    </recommendedName>
</protein>
<dbReference type="eggNOG" id="COG3668">
    <property type="taxonomic scope" value="Bacteria"/>
</dbReference>
<dbReference type="Proteomes" id="UP000002724">
    <property type="component" value="Chromosome"/>
</dbReference>
<proteinExistence type="predicted"/>
<accession>B4SDY5</accession>
<dbReference type="Pfam" id="PF05016">
    <property type="entry name" value="ParE_toxin"/>
    <property type="match status" value="1"/>
</dbReference>